<dbReference type="AlphaFoldDB" id="A0A409VXT8"/>
<dbReference type="PANTHER" id="PTHR13507:SF0">
    <property type="entry name" value="PRKR-INTERACTING PROTEIN 1"/>
    <property type="match status" value="1"/>
</dbReference>
<organism evidence="2 3">
    <name type="scientific">Gymnopilus dilepis</name>
    <dbReference type="NCBI Taxonomy" id="231916"/>
    <lineage>
        <taxon>Eukaryota</taxon>
        <taxon>Fungi</taxon>
        <taxon>Dikarya</taxon>
        <taxon>Basidiomycota</taxon>
        <taxon>Agaricomycotina</taxon>
        <taxon>Agaricomycetes</taxon>
        <taxon>Agaricomycetidae</taxon>
        <taxon>Agaricales</taxon>
        <taxon>Agaricineae</taxon>
        <taxon>Hymenogastraceae</taxon>
        <taxon>Gymnopilus</taxon>
    </lineage>
</organism>
<feature type="compositionally biased region" description="Basic residues" evidence="1">
    <location>
        <begin position="115"/>
        <end position="124"/>
    </location>
</feature>
<evidence type="ECO:0000313" key="2">
    <source>
        <dbReference type="EMBL" id="PPQ71084.1"/>
    </source>
</evidence>
<accession>A0A409VXT8</accession>
<dbReference type="InParanoid" id="A0A409VXT8"/>
<dbReference type="Pfam" id="PF06658">
    <property type="entry name" value="DUF1168"/>
    <property type="match status" value="1"/>
</dbReference>
<evidence type="ECO:0000313" key="3">
    <source>
        <dbReference type="Proteomes" id="UP000284706"/>
    </source>
</evidence>
<evidence type="ECO:0000256" key="1">
    <source>
        <dbReference type="SAM" id="MobiDB-lite"/>
    </source>
</evidence>
<feature type="region of interest" description="Disordered" evidence="1">
    <location>
        <begin position="29"/>
        <end position="50"/>
    </location>
</feature>
<gene>
    <name evidence="2" type="ORF">CVT26_011624</name>
</gene>
<evidence type="ECO:0008006" key="4">
    <source>
        <dbReference type="Google" id="ProtNLM"/>
    </source>
</evidence>
<dbReference type="Proteomes" id="UP000284706">
    <property type="component" value="Unassembled WGS sequence"/>
</dbReference>
<feature type="compositionally biased region" description="Basic and acidic residues" evidence="1">
    <location>
        <begin position="125"/>
        <end position="136"/>
    </location>
</feature>
<comment type="caution">
    <text evidence="2">The sequence shown here is derived from an EMBL/GenBank/DDBJ whole genome shotgun (WGS) entry which is preliminary data.</text>
</comment>
<dbReference type="EMBL" id="NHYE01005516">
    <property type="protein sequence ID" value="PPQ71084.1"/>
    <property type="molecule type" value="Genomic_DNA"/>
</dbReference>
<proteinExistence type="predicted"/>
<dbReference type="InterPro" id="IPR009548">
    <property type="entry name" value="Prkrip1"/>
</dbReference>
<dbReference type="OrthoDB" id="10067079at2759"/>
<dbReference type="GO" id="GO:0019901">
    <property type="term" value="F:protein kinase binding"/>
    <property type="evidence" value="ECO:0007669"/>
    <property type="project" value="TreeGrafter"/>
</dbReference>
<feature type="compositionally biased region" description="Basic and acidic residues" evidence="1">
    <location>
        <begin position="146"/>
        <end position="173"/>
    </location>
</feature>
<dbReference type="GO" id="GO:0003725">
    <property type="term" value="F:double-stranded RNA binding"/>
    <property type="evidence" value="ECO:0007669"/>
    <property type="project" value="InterPro"/>
</dbReference>
<feature type="compositionally biased region" description="Basic and acidic residues" evidence="1">
    <location>
        <begin position="90"/>
        <end position="111"/>
    </location>
</feature>
<dbReference type="GO" id="GO:0004860">
    <property type="term" value="F:protein kinase inhibitor activity"/>
    <property type="evidence" value="ECO:0007669"/>
    <property type="project" value="TreeGrafter"/>
</dbReference>
<sequence length="219" mass="24863">MAESTVPGPSNRHALSAVEKQRSHLEKLLKDPAKPAYIPPPPKEKTIRPPREMMKNVQGSSAGAGSGEFHVYKASRRREYERLKLMEEAARKEAEAAEFERKRREAEEKANAKTAKNRVKRQKKKEKERSKGRGEADNSPTTALKASDEDLPFKKRRLANDEKELVFRRPGEEREVESDEAEQVSIPPALPDRERASLLQNNDARTALEASRITIIEED</sequence>
<feature type="region of interest" description="Disordered" evidence="1">
    <location>
        <begin position="90"/>
        <end position="195"/>
    </location>
</feature>
<keyword evidence="3" id="KW-1185">Reference proteome</keyword>
<dbReference type="PANTHER" id="PTHR13507">
    <property type="entry name" value="PRKR-INTERACTING PROTEIN 1"/>
    <property type="match status" value="1"/>
</dbReference>
<protein>
    <recommendedName>
        <fullName evidence="4">DUF1168-domain-containing protein</fullName>
    </recommendedName>
</protein>
<dbReference type="STRING" id="231916.A0A409VXT8"/>
<dbReference type="GO" id="GO:0005730">
    <property type="term" value="C:nucleolus"/>
    <property type="evidence" value="ECO:0007669"/>
    <property type="project" value="TreeGrafter"/>
</dbReference>
<reference evidence="2 3" key="1">
    <citation type="journal article" date="2018" name="Evol. Lett.">
        <title>Horizontal gene cluster transfer increased hallucinogenic mushroom diversity.</title>
        <authorList>
            <person name="Reynolds H.T."/>
            <person name="Vijayakumar V."/>
            <person name="Gluck-Thaler E."/>
            <person name="Korotkin H.B."/>
            <person name="Matheny P.B."/>
            <person name="Slot J.C."/>
        </authorList>
    </citation>
    <scope>NUCLEOTIDE SEQUENCE [LARGE SCALE GENOMIC DNA]</scope>
    <source>
        <strain evidence="2 3">SRW20</strain>
    </source>
</reference>
<name>A0A409VXT8_9AGAR</name>